<dbReference type="GO" id="GO:0002376">
    <property type="term" value="P:immune system process"/>
    <property type="evidence" value="ECO:0007669"/>
    <property type="project" value="UniProtKB-KW"/>
</dbReference>
<dbReference type="PANTHER" id="PTHR15204:SF0">
    <property type="entry name" value="LARGE PROLINE-RICH PROTEIN BAG6"/>
    <property type="match status" value="1"/>
</dbReference>
<feature type="compositionally biased region" description="Low complexity" evidence="23">
    <location>
        <begin position="660"/>
        <end position="708"/>
    </location>
</feature>
<keyword evidence="13" id="KW-0156">Chromatin regulator</keyword>
<dbReference type="PROSITE" id="PS50053">
    <property type="entry name" value="UBIQUITIN_2"/>
    <property type="match status" value="1"/>
</dbReference>
<dbReference type="InterPro" id="IPR021925">
    <property type="entry name" value="BAG6"/>
</dbReference>
<feature type="region of interest" description="Disordered" evidence="23">
    <location>
        <begin position="189"/>
        <end position="300"/>
    </location>
</feature>
<dbReference type="GO" id="GO:0006915">
    <property type="term" value="P:apoptotic process"/>
    <property type="evidence" value="ECO:0007669"/>
    <property type="project" value="UniProtKB-KW"/>
</dbReference>
<evidence type="ECO:0000256" key="17">
    <source>
        <dbReference type="ARBA" id="ARBA00023186"/>
    </source>
</evidence>
<evidence type="ECO:0000256" key="11">
    <source>
        <dbReference type="ARBA" id="ARBA00022737"/>
    </source>
</evidence>
<dbReference type="InterPro" id="IPR019954">
    <property type="entry name" value="Ubiquitin_CS"/>
</dbReference>
<dbReference type="GO" id="GO:0031593">
    <property type="term" value="F:polyubiquitin modification-dependent protein binding"/>
    <property type="evidence" value="ECO:0007669"/>
    <property type="project" value="TreeGrafter"/>
</dbReference>
<evidence type="ECO:0000256" key="20">
    <source>
        <dbReference type="ARBA" id="ARBA00030033"/>
    </source>
</evidence>
<feature type="region of interest" description="Disordered" evidence="23">
    <location>
        <begin position="556"/>
        <end position="766"/>
    </location>
</feature>
<feature type="domain" description="Ubiquitin-like" evidence="24">
    <location>
        <begin position="2"/>
        <end position="60"/>
    </location>
</feature>
<feature type="compositionally biased region" description="Polar residues" evidence="23">
    <location>
        <begin position="189"/>
        <end position="210"/>
    </location>
</feature>
<sequence length="1252" mass="133119">MLEVTVKTLDSNTRTFTVEEEITVKAFKEKIASSVNIPPTTQRLIFRGRVLKDDKKLAEYQCHGQTIHLVEKPPPSSSSGSSTRTGTSSTSRAGSSSDGQNNFFLGAVHLPAEVTDPAEIQQTVQQVLSGMGDLGRNARVTSRSSADGSSVDVHINLGPIAIQTPLTPAQLRLNQMRNLLHQANSAITSLETSRNNNSGSPAPGSMSNNRSSPATSASSTPQTQSPSTMTAANQMERTSSSTSASSSSSSSSSQTGTSSSSSASTQNGARDPSTSTSRESRQSQQSAQAGNRQASGNPPARDLAEIMGEIFSLQRRLQPYLEQYQRLLVDQPVLDSGSEELQRARAVQNVCCQVMHYISHIYHSLSDFNVCMLQRPPRVAAVPNVSSPIGPFPVSFVGSPITVSRGQGNVTPNQQSATSQTPTPSTNNAGTSTSGNTPSGSGSTTGPSSSSGSNVPTTQPGQTTPSSQTTRPQPSAPPTSGPRPGVATGPRPFGPRGVNPQGMRITLPPDPNRTVHIRGPHIEIRQMPSQGGQQSITALTPQMMQNIAQAIMQQIQQVGRATQGPQGTPGTQGAPADSTSSSETPQQETQTSTSPSTPTSTTSTSSGPTPAQSTATQSNIPRTVRVQMTQQGQMVPGASSVRVRLPGVRVQTQTRIRTGNSQQTSTPRQSQSTTTSASTRTTTTSGNGTPTAGSGNTSSTNTASQSTPRPMPTMNPLIVGMWDPFLPCQSRHRTPNSGARVGPAGRQPPQQSQAGTSGIPGMPSAGNFAEMIGGVMNALTSQGMLGPESLPTTATGNQGPGMSSGQGSGRGPSPENILMHMFNRMAETDISPDNPETLQELFRGITQDTDPEGFLNEMAGALSRVLRVNDVSQIMSGNTEPMQRLRPTVVEFINNRILRGGVATPTNIRSACRRVVTESRAELAELLEGYSTHHNIDSIATFSYFLEEVLTEIVTMSVGDHMVPEDQYGNQMVEHIRQSIHQGLRLLMYMYGGENQMRAFIFERMRAWATSLGVAGGDMLGLMVSANLTRMVSSMAVREADIMRFIVKNGETPPSHAIPLPAPEASESTAKEAGSSNSSDTMETARESSPEAMEVDQSETVGGASSSAGSSTTPVTPGPTLGASWQAVVPPNWVPVMTQDIQRQRRQAPQGPFSDAYLQGLPPKRIKLEQDKRSPATEPSSSFVRETLRRAVENSGLRPLTSVDSLLQEAENSSVLESACDEQMKSALKQRLRTDPDYDPQRFPNTDKYLQK</sequence>
<dbReference type="GO" id="GO:0007283">
    <property type="term" value="P:spermatogenesis"/>
    <property type="evidence" value="ECO:0007669"/>
    <property type="project" value="UniProtKB-KW"/>
</dbReference>
<evidence type="ECO:0000256" key="19">
    <source>
        <dbReference type="ARBA" id="ARBA00029739"/>
    </source>
</evidence>
<feature type="compositionally biased region" description="Low complexity" evidence="23">
    <location>
        <begin position="273"/>
        <end position="296"/>
    </location>
</feature>
<keyword evidence="7" id="KW-0963">Cytoplasm</keyword>
<comment type="subunit">
    <text evidence="22">Component of the BAG6/BAT3 complex, also named BAT3 complex, at least composed of BAG6, UBL4A and GET4/TRC35. Interacts with GET4; the interaction is direct and localizes BAG6 in the cytosol. Interacts with UBL4A; the interaction is direct and required for UBL4A protein stability. Interacts with AIFM1. Interacts with HSPA2. Interacts with CTCFL. Interacts with p300/EP300. Interacts (via ubiquitin-like domain) with RNF126; required for BAG6-dependent ubiquitination of proteins mislocalized to the cytosol. Interacts (via ubiquitin-like domain) with SGTA; SGTA competes with RNF126 by binding the same region of BAG6, thereby promoting deubiquitination of BAG6-target proteins and rescuing them from degradation. Interacts with ricin A chain. Interacts with VCP and AMFR; both form the VCP/p97-AMFR/gp78 complex. Interacts with SYVN1. Interacts with USP13; the interaction is direct and may mediate UBL4A deubiquitination. Interacts with ZFAND2B. Interacts with KPNA2. Interacts with UBQLN4.</text>
</comment>
<evidence type="ECO:0000256" key="23">
    <source>
        <dbReference type="SAM" id="MobiDB-lite"/>
    </source>
</evidence>
<dbReference type="PANTHER" id="PTHR15204">
    <property type="entry name" value="LARGE PROLINE-RICH PROTEIN BAG6"/>
    <property type="match status" value="1"/>
</dbReference>
<comment type="function">
    <text evidence="21">Involved in DNA damage-induced apoptosis: following DNA damage, accumulates in the nucleus and forms a complex with p300/EP300, enhancing p300/EP300-mediated p53/TP53 acetylation leading to increase p53/TP53 transcriptional activity. When nuclear, may also act as a component of some chromatin regulator complex that regulates histone 3 'Lys-4' dimethylation (H3K4me2).</text>
</comment>
<feature type="compositionally biased region" description="Basic and acidic residues" evidence="23">
    <location>
        <begin position="1166"/>
        <end position="1175"/>
    </location>
</feature>
<dbReference type="InterPro" id="IPR000626">
    <property type="entry name" value="Ubiquitin-like_dom"/>
</dbReference>
<feature type="compositionally biased region" description="Polar residues" evidence="23">
    <location>
        <begin position="617"/>
        <end position="633"/>
    </location>
</feature>
<evidence type="ECO:0000256" key="12">
    <source>
        <dbReference type="ARBA" id="ARBA00022782"/>
    </source>
</evidence>
<comment type="caution">
    <text evidence="25">The sequence shown here is derived from an EMBL/GenBank/DDBJ whole genome shotgun (WGS) entry which is preliminary data.</text>
</comment>
<dbReference type="EMBL" id="JAIZAY010000007">
    <property type="protein sequence ID" value="KAJ8039567.1"/>
    <property type="molecule type" value="Genomic_DNA"/>
</dbReference>
<dbReference type="GO" id="GO:0036503">
    <property type="term" value="P:ERAD pathway"/>
    <property type="evidence" value="ECO:0007669"/>
    <property type="project" value="TreeGrafter"/>
</dbReference>
<keyword evidence="26" id="KW-1185">Reference proteome</keyword>
<feature type="compositionally biased region" description="Low complexity" evidence="23">
    <location>
        <begin position="1100"/>
        <end position="1123"/>
    </location>
</feature>
<comment type="function">
    <text evidence="1">Released extracellularly via exosomes, it is a ligand of the natural killer/NK cells receptor NCR3 and stimulates NK cells cytotoxicity. It may thereby trigger NK cells cytotoxicity against neighboring tumor cells and immature myeloid dendritic cells (DC).</text>
</comment>
<feature type="compositionally biased region" description="Low complexity" evidence="23">
    <location>
        <begin position="238"/>
        <end position="266"/>
    </location>
</feature>
<dbReference type="CDD" id="cd01809">
    <property type="entry name" value="Ubl_BAG6"/>
    <property type="match status" value="1"/>
</dbReference>
<evidence type="ECO:0000256" key="7">
    <source>
        <dbReference type="ARBA" id="ARBA00022490"/>
    </source>
</evidence>
<feature type="compositionally biased region" description="Low complexity" evidence="23">
    <location>
        <begin position="211"/>
        <end position="231"/>
    </location>
</feature>
<evidence type="ECO:0000256" key="16">
    <source>
        <dbReference type="ARBA" id="ARBA00022990"/>
    </source>
</evidence>
<dbReference type="OrthoDB" id="1885901at2759"/>
<feature type="region of interest" description="Disordered" evidence="23">
    <location>
        <begin position="1211"/>
        <end position="1252"/>
    </location>
</feature>
<dbReference type="GO" id="GO:0071818">
    <property type="term" value="C:BAT3 complex"/>
    <property type="evidence" value="ECO:0007669"/>
    <property type="project" value="TreeGrafter"/>
</dbReference>
<gene>
    <name evidence="25" type="ORF">HOLleu_17327</name>
</gene>
<dbReference type="GO" id="GO:0005576">
    <property type="term" value="C:extracellular region"/>
    <property type="evidence" value="ECO:0007669"/>
    <property type="project" value="UniProtKB-SubCell"/>
</dbReference>
<keyword evidence="6" id="KW-0813">Transport</keyword>
<keyword evidence="11" id="KW-0677">Repeat</keyword>
<evidence type="ECO:0000259" key="24">
    <source>
        <dbReference type="PROSITE" id="PS50053"/>
    </source>
</evidence>
<organism evidence="25 26">
    <name type="scientific">Holothuria leucospilota</name>
    <name type="common">Black long sea cucumber</name>
    <name type="synonym">Mertensiothuria leucospilota</name>
    <dbReference type="NCBI Taxonomy" id="206669"/>
    <lineage>
        <taxon>Eukaryota</taxon>
        <taxon>Metazoa</taxon>
        <taxon>Echinodermata</taxon>
        <taxon>Eleutherozoa</taxon>
        <taxon>Echinozoa</taxon>
        <taxon>Holothuroidea</taxon>
        <taxon>Aspidochirotacea</taxon>
        <taxon>Aspidochirotida</taxon>
        <taxon>Holothuriidae</taxon>
        <taxon>Holothuria</taxon>
    </lineage>
</organism>
<evidence type="ECO:0000256" key="6">
    <source>
        <dbReference type="ARBA" id="ARBA00022448"/>
    </source>
</evidence>
<feature type="region of interest" description="Disordered" evidence="23">
    <location>
        <begin position="1052"/>
        <end position="1124"/>
    </location>
</feature>
<evidence type="ECO:0000256" key="2">
    <source>
        <dbReference type="ARBA" id="ARBA00004123"/>
    </source>
</evidence>
<keyword evidence="8" id="KW-0964">Secreted</keyword>
<evidence type="ECO:0000256" key="10">
    <source>
        <dbReference type="ARBA" id="ARBA00022703"/>
    </source>
</evidence>
<evidence type="ECO:0000256" key="21">
    <source>
        <dbReference type="ARBA" id="ARBA00046003"/>
    </source>
</evidence>
<dbReference type="AlphaFoldDB" id="A0A9Q1H8E5"/>
<keyword evidence="15" id="KW-0744">Spermatogenesis</keyword>
<feature type="compositionally biased region" description="Low complexity" evidence="23">
    <location>
        <begin position="411"/>
        <end position="473"/>
    </location>
</feature>
<keyword evidence="18" id="KW-0539">Nucleus</keyword>
<evidence type="ECO:0000313" key="25">
    <source>
        <dbReference type="EMBL" id="KAJ8039567.1"/>
    </source>
</evidence>
<dbReference type="SUPFAM" id="SSF54236">
    <property type="entry name" value="Ubiquitin-like"/>
    <property type="match status" value="1"/>
</dbReference>
<keyword evidence="9" id="KW-0597">Phosphoprotein</keyword>
<dbReference type="GO" id="GO:0030154">
    <property type="term" value="P:cell differentiation"/>
    <property type="evidence" value="ECO:0007669"/>
    <property type="project" value="UniProtKB-KW"/>
</dbReference>
<feature type="compositionally biased region" description="Gly residues" evidence="23">
    <location>
        <begin position="798"/>
        <end position="810"/>
    </location>
</feature>
<keyword evidence="10" id="KW-0053">Apoptosis</keyword>
<evidence type="ECO:0000256" key="15">
    <source>
        <dbReference type="ARBA" id="ARBA00022871"/>
    </source>
</evidence>
<dbReference type="Pfam" id="PF12057">
    <property type="entry name" value="BAG6"/>
    <property type="match status" value="1"/>
</dbReference>
<evidence type="ECO:0000256" key="18">
    <source>
        <dbReference type="ARBA" id="ARBA00023242"/>
    </source>
</evidence>
<feature type="compositionally biased region" description="Polar residues" evidence="23">
    <location>
        <begin position="650"/>
        <end position="659"/>
    </location>
</feature>
<proteinExistence type="predicted"/>
<feature type="region of interest" description="Disordered" evidence="23">
    <location>
        <begin position="403"/>
        <end position="516"/>
    </location>
</feature>
<name>A0A9Q1H8E5_HOLLE</name>
<dbReference type="InterPro" id="IPR029071">
    <property type="entry name" value="Ubiquitin-like_domsf"/>
</dbReference>
<dbReference type="PROSITE" id="PS00299">
    <property type="entry name" value="UBIQUITIN_1"/>
    <property type="match status" value="1"/>
</dbReference>
<comment type="subcellular location">
    <subcellularLocation>
        <location evidence="3">Cytoplasm</location>
        <location evidence="3">Cytosol</location>
    </subcellularLocation>
    <subcellularLocation>
        <location evidence="2">Nucleus</location>
    </subcellularLocation>
    <subcellularLocation>
        <location evidence="4">Secreted</location>
        <location evidence="4">Extracellular exosome</location>
    </subcellularLocation>
</comment>
<dbReference type="SMART" id="SM00213">
    <property type="entry name" value="UBQ"/>
    <property type="match status" value="1"/>
</dbReference>
<reference evidence="25" key="1">
    <citation type="submission" date="2021-10" db="EMBL/GenBank/DDBJ databases">
        <title>Tropical sea cucumber genome reveals ecological adaptation and Cuvierian tubules defense mechanism.</title>
        <authorList>
            <person name="Chen T."/>
        </authorList>
    </citation>
    <scope>NUCLEOTIDE SEQUENCE</scope>
    <source>
        <strain evidence="25">Nanhai2018</strain>
        <tissue evidence="25">Muscle</tissue>
    </source>
</reference>
<evidence type="ECO:0000256" key="22">
    <source>
        <dbReference type="ARBA" id="ARBA00046936"/>
    </source>
</evidence>
<keyword evidence="17" id="KW-0143">Chaperone</keyword>
<evidence type="ECO:0000256" key="14">
    <source>
        <dbReference type="ARBA" id="ARBA00022859"/>
    </source>
</evidence>
<accession>A0A9Q1H8E5</accession>
<dbReference type="GO" id="GO:0005634">
    <property type="term" value="C:nucleus"/>
    <property type="evidence" value="ECO:0007669"/>
    <property type="project" value="UniProtKB-SubCell"/>
</dbReference>
<evidence type="ECO:0000256" key="1">
    <source>
        <dbReference type="ARBA" id="ARBA00002067"/>
    </source>
</evidence>
<dbReference type="GO" id="GO:0006325">
    <property type="term" value="P:chromatin organization"/>
    <property type="evidence" value="ECO:0007669"/>
    <property type="project" value="UniProtKB-KW"/>
</dbReference>
<keyword evidence="12" id="KW-0221">Differentiation</keyword>
<evidence type="ECO:0000256" key="13">
    <source>
        <dbReference type="ARBA" id="ARBA00022853"/>
    </source>
</evidence>
<dbReference type="FunFam" id="3.10.20.90:FF:000154">
    <property type="entry name" value="Large proline-rich protein BAG6"/>
    <property type="match status" value="1"/>
</dbReference>
<feature type="compositionally biased region" description="Low complexity" evidence="23">
    <location>
        <begin position="556"/>
        <end position="616"/>
    </location>
</feature>
<evidence type="ECO:0000313" key="26">
    <source>
        <dbReference type="Proteomes" id="UP001152320"/>
    </source>
</evidence>
<evidence type="ECO:0000256" key="4">
    <source>
        <dbReference type="ARBA" id="ARBA00004550"/>
    </source>
</evidence>
<protein>
    <recommendedName>
        <fullName evidence="5">Large proline-rich protein BAG6</fullName>
    </recommendedName>
    <alternativeName>
        <fullName evidence="20">BCL2-associated athanogene 6</fullName>
    </alternativeName>
    <alternativeName>
        <fullName evidence="19">HLA-B-associated transcript 3</fullName>
    </alternativeName>
</protein>
<evidence type="ECO:0000256" key="8">
    <source>
        <dbReference type="ARBA" id="ARBA00022525"/>
    </source>
</evidence>
<feature type="region of interest" description="Disordered" evidence="23">
    <location>
        <begin position="1141"/>
        <end position="1187"/>
    </location>
</feature>
<keyword evidence="14" id="KW-0391">Immunity</keyword>
<feature type="region of interest" description="Disordered" evidence="23">
    <location>
        <begin position="65"/>
        <end position="100"/>
    </location>
</feature>
<evidence type="ECO:0000256" key="5">
    <source>
        <dbReference type="ARBA" id="ARBA00021614"/>
    </source>
</evidence>
<dbReference type="Gene3D" id="3.10.20.90">
    <property type="entry name" value="Phosphatidylinositol 3-kinase Catalytic Subunit, Chain A, domain 1"/>
    <property type="match status" value="1"/>
</dbReference>
<dbReference type="Proteomes" id="UP001152320">
    <property type="component" value="Chromosome 7"/>
</dbReference>
<feature type="region of interest" description="Disordered" evidence="23">
    <location>
        <begin position="782"/>
        <end position="814"/>
    </location>
</feature>
<evidence type="ECO:0000256" key="3">
    <source>
        <dbReference type="ARBA" id="ARBA00004514"/>
    </source>
</evidence>
<dbReference type="Pfam" id="PF00240">
    <property type="entry name" value="ubiquitin"/>
    <property type="match status" value="1"/>
</dbReference>
<evidence type="ECO:0000256" key="9">
    <source>
        <dbReference type="ARBA" id="ARBA00022553"/>
    </source>
</evidence>
<keyword evidence="16" id="KW-0007">Acetylation</keyword>
<dbReference type="GO" id="GO:0051787">
    <property type="term" value="F:misfolded protein binding"/>
    <property type="evidence" value="ECO:0007669"/>
    <property type="project" value="TreeGrafter"/>
</dbReference>
<feature type="compositionally biased region" description="Low complexity" evidence="23">
    <location>
        <begin position="77"/>
        <end position="97"/>
    </location>
</feature>